<dbReference type="SUPFAM" id="SSF48652">
    <property type="entry name" value="Tetraspanin"/>
    <property type="match status" value="1"/>
</dbReference>
<feature type="disulfide bond" evidence="5">
    <location>
        <begin position="191"/>
        <end position="220"/>
    </location>
</feature>
<name>A0A8C5B8F0_GADMO</name>
<dbReference type="PANTHER" id="PTHR19282">
    <property type="entry name" value="TETRASPANIN"/>
    <property type="match status" value="1"/>
</dbReference>
<sequence>MQLCLLGATPCIHSMLLPLWATTPNPPGFRLTFTQANNKRSFSRPDVNMTQVNVCLKRTFTFFNILFAILGALVIGLALVSQSVSKNHGAGEVEGRTTGLLMLYIVGSVTMMIAILGAYGAQKENKGALIAFLVFMVIGTLIMWKTGTSMAISSPQIENVMEQKFRSLLPLDQSPESTQNMMSSVQTTLQCCGLFSYEDWENNIPSSCACNSEQEFEGNCRTVNYNELLQYHQEDNFQGGKINNNTWRFHHLNFKYYNMTFMVMCYVAIVTTCRSTDLFPPIIMAVCGHGVQHLHGRGFLPGNPRPTWDGAVPP</sequence>
<evidence type="ECO:0000256" key="5">
    <source>
        <dbReference type="PIRSR" id="PIRSR002419-1"/>
    </source>
</evidence>
<evidence type="ECO:0000256" key="3">
    <source>
        <dbReference type="ARBA" id="ARBA00022989"/>
    </source>
</evidence>
<feature type="disulfide bond" evidence="5">
    <location>
        <begin position="192"/>
        <end position="208"/>
    </location>
</feature>
<dbReference type="InterPro" id="IPR008952">
    <property type="entry name" value="Tetraspanin_EC2_sf"/>
</dbReference>
<dbReference type="Proteomes" id="UP000694546">
    <property type="component" value="Chromosome 4"/>
</dbReference>
<keyword evidence="4 6" id="KW-0472">Membrane</keyword>
<dbReference type="InterPro" id="IPR018499">
    <property type="entry name" value="Tetraspanin/Peripherin"/>
</dbReference>
<evidence type="ECO:0000256" key="1">
    <source>
        <dbReference type="ARBA" id="ARBA00004141"/>
    </source>
</evidence>
<dbReference type="Ensembl" id="ENSGMOT00000040679.1">
    <property type="protein sequence ID" value="ENSGMOP00000042676.1"/>
    <property type="gene ID" value="ENSGMOG00000030510.1"/>
</dbReference>
<organism evidence="7 8">
    <name type="scientific">Gadus morhua</name>
    <name type="common">Atlantic cod</name>
    <dbReference type="NCBI Taxonomy" id="8049"/>
    <lineage>
        <taxon>Eukaryota</taxon>
        <taxon>Metazoa</taxon>
        <taxon>Chordata</taxon>
        <taxon>Craniata</taxon>
        <taxon>Vertebrata</taxon>
        <taxon>Euteleostomi</taxon>
        <taxon>Actinopterygii</taxon>
        <taxon>Neopterygii</taxon>
        <taxon>Teleostei</taxon>
        <taxon>Neoteleostei</taxon>
        <taxon>Acanthomorphata</taxon>
        <taxon>Zeiogadaria</taxon>
        <taxon>Gadariae</taxon>
        <taxon>Gadiformes</taxon>
        <taxon>Gadoidei</taxon>
        <taxon>Gadidae</taxon>
        <taxon>Gadus</taxon>
    </lineage>
</organism>
<evidence type="ECO:0000313" key="7">
    <source>
        <dbReference type="Ensembl" id="ENSGMOP00000042676.1"/>
    </source>
</evidence>
<reference evidence="7" key="1">
    <citation type="submission" date="2025-08" db="UniProtKB">
        <authorList>
            <consortium name="Ensembl"/>
        </authorList>
    </citation>
    <scope>IDENTIFICATION</scope>
</reference>
<keyword evidence="2 6" id="KW-0812">Transmembrane</keyword>
<keyword evidence="5" id="KW-1015">Disulfide bond</keyword>
<comment type="subcellular location">
    <subcellularLocation>
        <location evidence="1">Membrane</location>
        <topology evidence="1">Multi-pass membrane protein</topology>
    </subcellularLocation>
</comment>
<evidence type="ECO:0008006" key="9">
    <source>
        <dbReference type="Google" id="ProtNLM"/>
    </source>
</evidence>
<evidence type="ECO:0000313" key="8">
    <source>
        <dbReference type="Proteomes" id="UP000694546"/>
    </source>
</evidence>
<evidence type="ECO:0000256" key="2">
    <source>
        <dbReference type="ARBA" id="ARBA00022692"/>
    </source>
</evidence>
<dbReference type="GeneTree" id="ENSGT00940000166983"/>
<dbReference type="Pfam" id="PF00335">
    <property type="entry name" value="Tetraspanin"/>
    <property type="match status" value="1"/>
</dbReference>
<protein>
    <recommendedName>
        <fullName evidence="9">Tetraspanin</fullName>
    </recommendedName>
</protein>
<reference evidence="7" key="2">
    <citation type="submission" date="2025-09" db="UniProtKB">
        <authorList>
            <consortium name="Ensembl"/>
        </authorList>
    </citation>
    <scope>IDENTIFICATION</scope>
</reference>
<dbReference type="AlphaFoldDB" id="A0A8C5B8F0"/>
<evidence type="ECO:0000256" key="6">
    <source>
        <dbReference type="SAM" id="Phobius"/>
    </source>
</evidence>
<dbReference type="PANTHER" id="PTHR19282:SF456">
    <property type="entry name" value="CD63 MOLECULE"/>
    <property type="match status" value="1"/>
</dbReference>
<keyword evidence="8" id="KW-1185">Reference proteome</keyword>
<proteinExistence type="predicted"/>
<evidence type="ECO:0000256" key="4">
    <source>
        <dbReference type="ARBA" id="ARBA00023136"/>
    </source>
</evidence>
<keyword evidence="3 6" id="KW-1133">Transmembrane helix</keyword>
<feature type="transmembrane region" description="Helical" evidence="6">
    <location>
        <begin position="60"/>
        <end position="80"/>
    </location>
</feature>
<accession>A0A8C5B8F0</accession>
<dbReference type="GO" id="GO:0005886">
    <property type="term" value="C:plasma membrane"/>
    <property type="evidence" value="ECO:0007669"/>
    <property type="project" value="TreeGrafter"/>
</dbReference>
<feature type="transmembrane region" description="Helical" evidence="6">
    <location>
        <begin position="127"/>
        <end position="144"/>
    </location>
</feature>
<dbReference type="Gene3D" id="1.10.1450.10">
    <property type="entry name" value="Tetraspanin"/>
    <property type="match status" value="1"/>
</dbReference>
<feature type="transmembrane region" description="Helical" evidence="6">
    <location>
        <begin position="101"/>
        <end position="121"/>
    </location>
</feature>